<comment type="caution">
    <text evidence="2">The sequence shown here is derived from an EMBL/GenBank/DDBJ whole genome shotgun (WGS) entry which is preliminary data.</text>
</comment>
<accession>A0AA39WE63</accession>
<organism evidence="2 3">
    <name type="scientific">Immersiella caudata</name>
    <dbReference type="NCBI Taxonomy" id="314043"/>
    <lineage>
        <taxon>Eukaryota</taxon>
        <taxon>Fungi</taxon>
        <taxon>Dikarya</taxon>
        <taxon>Ascomycota</taxon>
        <taxon>Pezizomycotina</taxon>
        <taxon>Sordariomycetes</taxon>
        <taxon>Sordariomycetidae</taxon>
        <taxon>Sordariales</taxon>
        <taxon>Lasiosphaeriaceae</taxon>
        <taxon>Immersiella</taxon>
    </lineage>
</organism>
<dbReference type="EMBL" id="JAULSU010000006">
    <property type="protein sequence ID" value="KAK0613728.1"/>
    <property type="molecule type" value="Genomic_DNA"/>
</dbReference>
<proteinExistence type="predicted"/>
<dbReference type="AlphaFoldDB" id="A0AA39WE63"/>
<reference evidence="2" key="1">
    <citation type="submission" date="2023-06" db="EMBL/GenBank/DDBJ databases">
        <title>Genome-scale phylogeny and comparative genomics of the fungal order Sordariales.</title>
        <authorList>
            <consortium name="Lawrence Berkeley National Laboratory"/>
            <person name="Hensen N."/>
            <person name="Bonometti L."/>
            <person name="Westerberg I."/>
            <person name="Brannstrom I.O."/>
            <person name="Guillou S."/>
            <person name="Cros-Aarteil S."/>
            <person name="Calhoun S."/>
            <person name="Haridas S."/>
            <person name="Kuo A."/>
            <person name="Mondo S."/>
            <person name="Pangilinan J."/>
            <person name="Riley R."/>
            <person name="Labutti K."/>
            <person name="Andreopoulos B."/>
            <person name="Lipzen A."/>
            <person name="Chen C."/>
            <person name="Yanf M."/>
            <person name="Daum C."/>
            <person name="Ng V."/>
            <person name="Clum A."/>
            <person name="Steindorff A."/>
            <person name="Ohm R."/>
            <person name="Martin F."/>
            <person name="Silar P."/>
            <person name="Natvig D."/>
            <person name="Lalanne C."/>
            <person name="Gautier V."/>
            <person name="Ament-Velasquez S.L."/>
            <person name="Kruys A."/>
            <person name="Hutchinson M.I."/>
            <person name="Powell A.J."/>
            <person name="Barry K."/>
            <person name="Miller A.N."/>
            <person name="Grigoriev I.V."/>
            <person name="Debuchy R."/>
            <person name="Gladieux P."/>
            <person name="Thoren M.H."/>
            <person name="Johannesson H."/>
        </authorList>
    </citation>
    <scope>NUCLEOTIDE SEQUENCE</scope>
    <source>
        <strain evidence="2">CBS 606.72</strain>
    </source>
</reference>
<name>A0AA39WE63_9PEZI</name>
<dbReference type="Proteomes" id="UP001175000">
    <property type="component" value="Unassembled WGS sequence"/>
</dbReference>
<keyword evidence="3" id="KW-1185">Reference proteome</keyword>
<gene>
    <name evidence="2" type="ORF">B0T14DRAFT_526784</name>
</gene>
<feature type="chain" id="PRO_5041334699" evidence="1">
    <location>
        <begin position="18"/>
        <end position="74"/>
    </location>
</feature>
<protein>
    <submittedName>
        <fullName evidence="2">Uncharacterized protein</fullName>
    </submittedName>
</protein>
<sequence length="74" mass="7658">MKLSCVLLLVLASVAVAVPTSGIVRRSEAFDECFHKCMAVGKGTISEPKGVNEPNRMYCAADCKKEGAGGGVVG</sequence>
<keyword evidence="1" id="KW-0732">Signal</keyword>
<feature type="signal peptide" evidence="1">
    <location>
        <begin position="1"/>
        <end position="17"/>
    </location>
</feature>
<evidence type="ECO:0000256" key="1">
    <source>
        <dbReference type="SAM" id="SignalP"/>
    </source>
</evidence>
<evidence type="ECO:0000313" key="2">
    <source>
        <dbReference type="EMBL" id="KAK0613728.1"/>
    </source>
</evidence>
<evidence type="ECO:0000313" key="3">
    <source>
        <dbReference type="Proteomes" id="UP001175000"/>
    </source>
</evidence>